<dbReference type="InterPro" id="IPR035919">
    <property type="entry name" value="EAL_sf"/>
</dbReference>
<evidence type="ECO:0000256" key="1">
    <source>
        <dbReference type="SAM" id="MobiDB-lite"/>
    </source>
</evidence>
<dbReference type="Pfam" id="PF00563">
    <property type="entry name" value="EAL"/>
    <property type="match status" value="1"/>
</dbReference>
<dbReference type="Gene3D" id="3.30.450.40">
    <property type="match status" value="1"/>
</dbReference>
<dbReference type="Pfam" id="PF01590">
    <property type="entry name" value="GAF"/>
    <property type="match status" value="1"/>
</dbReference>
<comment type="caution">
    <text evidence="4">The sequence shown here is derived from an EMBL/GenBank/DDBJ whole genome shotgun (WGS) entry which is preliminary data.</text>
</comment>
<dbReference type="SMART" id="SM00052">
    <property type="entry name" value="EAL"/>
    <property type="match status" value="1"/>
</dbReference>
<dbReference type="InterPro" id="IPR003018">
    <property type="entry name" value="GAF"/>
</dbReference>
<evidence type="ECO:0000259" key="3">
    <source>
        <dbReference type="PROSITE" id="PS50887"/>
    </source>
</evidence>
<dbReference type="SUPFAM" id="SSF55073">
    <property type="entry name" value="Nucleotide cyclase"/>
    <property type="match status" value="1"/>
</dbReference>
<dbReference type="InterPro" id="IPR000160">
    <property type="entry name" value="GGDEF_dom"/>
</dbReference>
<dbReference type="SUPFAM" id="SSF55781">
    <property type="entry name" value="GAF domain-like"/>
    <property type="match status" value="1"/>
</dbReference>
<dbReference type="Gene3D" id="3.30.70.270">
    <property type="match status" value="1"/>
</dbReference>
<organism evidence="4 5">
    <name type="scientific">Nakamurella flavida</name>
    <dbReference type="NCBI Taxonomy" id="363630"/>
    <lineage>
        <taxon>Bacteria</taxon>
        <taxon>Bacillati</taxon>
        <taxon>Actinomycetota</taxon>
        <taxon>Actinomycetes</taxon>
        <taxon>Nakamurellales</taxon>
        <taxon>Nakamurellaceae</taxon>
        <taxon>Nakamurella</taxon>
    </lineage>
</organism>
<evidence type="ECO:0000313" key="4">
    <source>
        <dbReference type="EMBL" id="MBM9476461.1"/>
    </source>
</evidence>
<dbReference type="InterPro" id="IPR052155">
    <property type="entry name" value="Biofilm_reg_signaling"/>
</dbReference>
<dbReference type="PROSITE" id="PS50883">
    <property type="entry name" value="EAL"/>
    <property type="match status" value="1"/>
</dbReference>
<dbReference type="RefSeq" id="WP_205256572.1">
    <property type="nucleotide sequence ID" value="NZ_BAAAPV010000001.1"/>
</dbReference>
<reference evidence="4" key="1">
    <citation type="submission" date="2021-01" db="EMBL/GenBank/DDBJ databases">
        <title>KCTC 19127 draft genome.</title>
        <authorList>
            <person name="An D."/>
        </authorList>
    </citation>
    <scope>NUCLEOTIDE SEQUENCE</scope>
    <source>
        <strain evidence="4">KCTC 19127</strain>
    </source>
</reference>
<dbReference type="CDD" id="cd01949">
    <property type="entry name" value="GGDEF"/>
    <property type="match status" value="1"/>
</dbReference>
<dbReference type="PANTHER" id="PTHR44757:SF2">
    <property type="entry name" value="BIOFILM ARCHITECTURE MAINTENANCE PROTEIN MBAA"/>
    <property type="match status" value="1"/>
</dbReference>
<dbReference type="SMART" id="SM00267">
    <property type="entry name" value="GGDEF"/>
    <property type="match status" value="1"/>
</dbReference>
<dbReference type="InterPro" id="IPR043128">
    <property type="entry name" value="Rev_trsase/Diguanyl_cyclase"/>
</dbReference>
<dbReference type="InterPro" id="IPR029787">
    <property type="entry name" value="Nucleotide_cyclase"/>
</dbReference>
<dbReference type="SUPFAM" id="SSF141868">
    <property type="entry name" value="EAL domain-like"/>
    <property type="match status" value="1"/>
</dbReference>
<gene>
    <name evidence="4" type="ORF">JL107_08415</name>
</gene>
<dbReference type="PANTHER" id="PTHR44757">
    <property type="entry name" value="DIGUANYLATE CYCLASE DGCP"/>
    <property type="match status" value="1"/>
</dbReference>
<dbReference type="SMART" id="SM00065">
    <property type="entry name" value="GAF"/>
    <property type="match status" value="1"/>
</dbReference>
<name>A0A939C2W7_9ACTN</name>
<sequence length="771" mass="82667">MSYESRRSRSAQHYLAQGSSTAKLETLLTLISQTMGFPEVRVNIVDHEKQHTIAAVGTGRPSSVARSQTFCDEVVRSGRAVAVGEAARDPRFADFTAVADGEIGSYVGVPLVGRESMVVGAVCVLDPARREIGPDLVGRLTQFGSVVEDQLDLLRRLREGRLDGAPATDEIARAIRDGEIVPWYQPVVDLTTGAVRGLEALARWEDPARGVVDPLEFVPLAENSDLIMMLDLAVMRRALREFAPWQRQLPDLRLQVNLSGRHLTDRDSAATVHEVVLDAGISPTSVDLELTETAQIDVRGGDAHALVQRMRHNGFQVWLDDFGTGWSSFEHLVSLSVDGIKIDRAVAVALGTPVGNALVSAVTGLASAMKLHTTIEGIETREQADQARALGCDHGQGFLWAAPAPAPSTARLLTATLPVTDPLPRAPARRPLPPPTRSDPQTGSPDDHAGRPPSGTDESLATVPVQLSPPDHGPLWSVGGLASAALDALPDATAVLDHRGRIVAVNHTWRMFALDHGEPDSDSGVGVDYLDVCARSARAGCVDAAEVAVRLRAVLSGRCVEQEYEYPCPTPGVERWFLARISALAGPVRGAVISHVNTTRRRRAEAELEHAASHDPLTGLANRALFHRRLTAALRTRTRTTRHVASSGVLYIDLDGFKPVNDIFGHGAGDEVLAMVAHRLRRAVRPGDTVARLGGDEFAVLATGVDLPGLEALASRVEQSLTEPHIVHGRTVTVPASMGAHLAHAGDNPDRVIDAADRLMYAAKRGRSLTG</sequence>
<accession>A0A939C2W7</accession>
<keyword evidence="5" id="KW-1185">Reference proteome</keyword>
<feature type="domain" description="EAL" evidence="2">
    <location>
        <begin position="164"/>
        <end position="417"/>
    </location>
</feature>
<evidence type="ECO:0000259" key="2">
    <source>
        <dbReference type="PROSITE" id="PS50883"/>
    </source>
</evidence>
<dbReference type="InterPro" id="IPR029016">
    <property type="entry name" value="GAF-like_dom_sf"/>
</dbReference>
<dbReference type="EMBL" id="JAERWL010000007">
    <property type="protein sequence ID" value="MBM9476461.1"/>
    <property type="molecule type" value="Genomic_DNA"/>
</dbReference>
<feature type="domain" description="GGDEF" evidence="3">
    <location>
        <begin position="645"/>
        <end position="771"/>
    </location>
</feature>
<dbReference type="Pfam" id="PF00990">
    <property type="entry name" value="GGDEF"/>
    <property type="match status" value="1"/>
</dbReference>
<dbReference type="InterPro" id="IPR013656">
    <property type="entry name" value="PAS_4"/>
</dbReference>
<proteinExistence type="predicted"/>
<dbReference type="Proteomes" id="UP000663801">
    <property type="component" value="Unassembled WGS sequence"/>
</dbReference>
<dbReference type="InterPro" id="IPR001633">
    <property type="entry name" value="EAL_dom"/>
</dbReference>
<dbReference type="AlphaFoldDB" id="A0A939C2W7"/>
<dbReference type="Pfam" id="PF08448">
    <property type="entry name" value="PAS_4"/>
    <property type="match status" value="1"/>
</dbReference>
<protein>
    <submittedName>
        <fullName evidence="4">EAL domain-containing protein</fullName>
    </submittedName>
</protein>
<dbReference type="SUPFAM" id="SSF55785">
    <property type="entry name" value="PYP-like sensor domain (PAS domain)"/>
    <property type="match status" value="1"/>
</dbReference>
<dbReference type="Gene3D" id="3.30.450.20">
    <property type="entry name" value="PAS domain"/>
    <property type="match status" value="1"/>
</dbReference>
<dbReference type="InterPro" id="IPR035965">
    <property type="entry name" value="PAS-like_dom_sf"/>
</dbReference>
<dbReference type="PROSITE" id="PS50887">
    <property type="entry name" value="GGDEF"/>
    <property type="match status" value="1"/>
</dbReference>
<dbReference type="CDD" id="cd01948">
    <property type="entry name" value="EAL"/>
    <property type="match status" value="1"/>
</dbReference>
<dbReference type="CDD" id="cd00130">
    <property type="entry name" value="PAS"/>
    <property type="match status" value="1"/>
</dbReference>
<dbReference type="InterPro" id="IPR000014">
    <property type="entry name" value="PAS"/>
</dbReference>
<dbReference type="NCBIfam" id="TIGR00254">
    <property type="entry name" value="GGDEF"/>
    <property type="match status" value="1"/>
</dbReference>
<dbReference type="Gene3D" id="3.20.20.450">
    <property type="entry name" value="EAL domain"/>
    <property type="match status" value="1"/>
</dbReference>
<evidence type="ECO:0000313" key="5">
    <source>
        <dbReference type="Proteomes" id="UP000663801"/>
    </source>
</evidence>
<feature type="region of interest" description="Disordered" evidence="1">
    <location>
        <begin position="417"/>
        <end position="471"/>
    </location>
</feature>